<dbReference type="Proteomes" id="UP000269396">
    <property type="component" value="Unassembled WGS sequence"/>
</dbReference>
<reference evidence="1 2" key="1">
    <citation type="submission" date="2018-11" db="EMBL/GenBank/DDBJ databases">
        <authorList>
            <consortium name="Pathogen Informatics"/>
        </authorList>
    </citation>
    <scope>NUCLEOTIDE SEQUENCE [LARGE SCALE GENOMIC DNA]</scope>
    <source>
        <strain>Denwood</strain>
        <strain evidence="2">Zambia</strain>
    </source>
</reference>
<proteinExistence type="predicted"/>
<sequence>MRRYKLTMLRINETRWTQTGQKRINTVEMLLYSGQENENAAYAQGVALMLFKEVRNAFIGWESHGSRILKPSFKTKRIESPFECGQDECEVKESLDNGSTKVPSTYWQTQPI</sequence>
<evidence type="ECO:0000313" key="2">
    <source>
        <dbReference type="Proteomes" id="UP000269396"/>
    </source>
</evidence>
<dbReference type="AlphaFoldDB" id="A0A183NUP9"/>
<organism evidence="1 2">
    <name type="scientific">Schistosoma mattheei</name>
    <dbReference type="NCBI Taxonomy" id="31246"/>
    <lineage>
        <taxon>Eukaryota</taxon>
        <taxon>Metazoa</taxon>
        <taxon>Spiralia</taxon>
        <taxon>Lophotrochozoa</taxon>
        <taxon>Platyhelminthes</taxon>
        <taxon>Trematoda</taxon>
        <taxon>Digenea</taxon>
        <taxon>Strigeidida</taxon>
        <taxon>Schistosomatoidea</taxon>
        <taxon>Schistosomatidae</taxon>
        <taxon>Schistosoma</taxon>
    </lineage>
</organism>
<dbReference type="EMBL" id="UZAL01027242">
    <property type="protein sequence ID" value="VDP30656.1"/>
    <property type="molecule type" value="Genomic_DNA"/>
</dbReference>
<name>A0A183NUP9_9TREM</name>
<dbReference type="STRING" id="31246.A0A183NUP9"/>
<gene>
    <name evidence="1" type="ORF">SMTD_LOCUS5835</name>
</gene>
<accession>A0A183NUP9</accession>
<protein>
    <submittedName>
        <fullName evidence="1">Uncharacterized protein</fullName>
    </submittedName>
</protein>
<keyword evidence="2" id="KW-1185">Reference proteome</keyword>
<evidence type="ECO:0000313" key="1">
    <source>
        <dbReference type="EMBL" id="VDP30656.1"/>
    </source>
</evidence>